<organism evidence="1 2">
    <name type="scientific">Dyadobacter linearis</name>
    <dbReference type="NCBI Taxonomy" id="2823330"/>
    <lineage>
        <taxon>Bacteria</taxon>
        <taxon>Pseudomonadati</taxon>
        <taxon>Bacteroidota</taxon>
        <taxon>Cytophagia</taxon>
        <taxon>Cytophagales</taxon>
        <taxon>Spirosomataceae</taxon>
        <taxon>Dyadobacter</taxon>
    </lineage>
</organism>
<gene>
    <name evidence="1" type="ORF">DYBT9623_04439</name>
</gene>
<accession>A0ABM8UVY6</accession>
<keyword evidence="2" id="KW-1185">Reference proteome</keyword>
<name>A0ABM8UVY6_9BACT</name>
<comment type="caution">
    <text evidence="1">The sequence shown here is derived from an EMBL/GenBank/DDBJ whole genome shotgun (WGS) entry which is preliminary data.</text>
</comment>
<sequence>MRKIKMPGLQKFSNFTLKKQIIRRSTVLSSTYTRGVWHGIVTPVRFANPQVRSSDNVWRRVTKPYPNSDL</sequence>
<dbReference type="Proteomes" id="UP000679725">
    <property type="component" value="Unassembled WGS sequence"/>
</dbReference>
<evidence type="ECO:0000313" key="2">
    <source>
        <dbReference type="Proteomes" id="UP000679725"/>
    </source>
</evidence>
<evidence type="ECO:0000313" key="1">
    <source>
        <dbReference type="EMBL" id="CAG5072901.1"/>
    </source>
</evidence>
<protein>
    <submittedName>
        <fullName evidence="1">Uncharacterized protein</fullName>
    </submittedName>
</protein>
<dbReference type="RefSeq" id="WP_215235718.1">
    <property type="nucleotide sequence ID" value="NZ_CAJRAU010000007.1"/>
</dbReference>
<reference evidence="1 2" key="1">
    <citation type="submission" date="2021-04" db="EMBL/GenBank/DDBJ databases">
        <authorList>
            <person name="Rodrigo-Torres L."/>
            <person name="Arahal R. D."/>
            <person name="Lucena T."/>
        </authorList>
    </citation>
    <scope>NUCLEOTIDE SEQUENCE [LARGE SCALE GENOMIC DNA]</scope>
    <source>
        <strain evidence="1 2">CECT 9623</strain>
    </source>
</reference>
<proteinExistence type="predicted"/>
<dbReference type="EMBL" id="CAJRAU010000007">
    <property type="protein sequence ID" value="CAG5072901.1"/>
    <property type="molecule type" value="Genomic_DNA"/>
</dbReference>